<dbReference type="SMART" id="SM00042">
    <property type="entry name" value="CUB"/>
    <property type="match status" value="7"/>
</dbReference>
<evidence type="ECO:0000259" key="6">
    <source>
        <dbReference type="PROSITE" id="PS50240"/>
    </source>
</evidence>
<feature type="domain" description="CUB" evidence="5">
    <location>
        <begin position="949"/>
        <end position="1062"/>
    </location>
</feature>
<feature type="domain" description="CUB" evidence="5">
    <location>
        <begin position="794"/>
        <end position="908"/>
    </location>
</feature>
<dbReference type="InterPro" id="IPR033116">
    <property type="entry name" value="TRYPSIN_SER"/>
</dbReference>
<dbReference type="SUPFAM" id="SSF50494">
    <property type="entry name" value="Trypsin-like serine proteases"/>
    <property type="match status" value="1"/>
</dbReference>
<feature type="domain" description="CUB" evidence="5">
    <location>
        <begin position="79"/>
        <end position="192"/>
    </location>
</feature>
<dbReference type="PROSITE" id="PS00134">
    <property type="entry name" value="TRYPSIN_HIS"/>
    <property type="match status" value="1"/>
</dbReference>
<gene>
    <name evidence="9" type="primary">LOC100371625</name>
</gene>
<dbReference type="SMART" id="SM00201">
    <property type="entry name" value="SO"/>
    <property type="match status" value="5"/>
</dbReference>
<dbReference type="SUPFAM" id="SSF49854">
    <property type="entry name" value="Spermadhesin, CUB domain"/>
    <property type="match status" value="8"/>
</dbReference>
<dbReference type="InterPro" id="IPR043504">
    <property type="entry name" value="Peptidase_S1_PA_chymotrypsin"/>
</dbReference>
<dbReference type="SMART" id="SM00020">
    <property type="entry name" value="Tryp_SPc"/>
    <property type="match status" value="1"/>
</dbReference>
<dbReference type="PANTHER" id="PTHR24252:SF7">
    <property type="entry name" value="HYALIN"/>
    <property type="match status" value="1"/>
</dbReference>
<reference evidence="9" key="1">
    <citation type="submission" date="2025-08" db="UniProtKB">
        <authorList>
            <consortium name="RefSeq"/>
        </authorList>
    </citation>
    <scope>IDENTIFICATION</scope>
    <source>
        <tissue evidence="9">Testes</tissue>
    </source>
</reference>
<dbReference type="PROSITE" id="PS01180">
    <property type="entry name" value="CUB"/>
    <property type="match status" value="8"/>
</dbReference>
<feature type="domain" description="SMB" evidence="7">
    <location>
        <begin position="909"/>
        <end position="950"/>
    </location>
</feature>
<keyword evidence="3" id="KW-0378">Hydrolase</keyword>
<dbReference type="PANTHER" id="PTHR24252">
    <property type="entry name" value="ACROSIN-RELATED"/>
    <property type="match status" value="1"/>
</dbReference>
<feature type="domain" description="SMB" evidence="7">
    <location>
        <begin position="516"/>
        <end position="558"/>
    </location>
</feature>
<dbReference type="InterPro" id="IPR001212">
    <property type="entry name" value="Somatomedin_B_dom"/>
</dbReference>
<keyword evidence="1" id="KW-1015">Disulfide bond</keyword>
<dbReference type="PROSITE" id="PS00135">
    <property type="entry name" value="TRYPSIN_SER"/>
    <property type="match status" value="1"/>
</dbReference>
<keyword evidence="3" id="KW-0720">Serine protease</keyword>
<dbReference type="PROSITE" id="PS00524">
    <property type="entry name" value="SMB_1"/>
    <property type="match status" value="5"/>
</dbReference>
<feature type="signal peptide" evidence="4">
    <location>
        <begin position="1"/>
        <end position="26"/>
    </location>
</feature>
<feature type="domain" description="SMB" evidence="7">
    <location>
        <begin position="671"/>
        <end position="713"/>
    </location>
</feature>
<dbReference type="InterPro" id="IPR035914">
    <property type="entry name" value="Sperma_CUB_dom_sf"/>
</dbReference>
<dbReference type="Gene3D" id="4.10.410.20">
    <property type="match status" value="1"/>
</dbReference>
<evidence type="ECO:0000256" key="1">
    <source>
        <dbReference type="ARBA" id="ARBA00023157"/>
    </source>
</evidence>
<feature type="domain" description="CUB" evidence="5">
    <location>
        <begin position="553"/>
        <end position="670"/>
    </location>
</feature>
<dbReference type="InterPro" id="IPR018114">
    <property type="entry name" value="TRYPSIN_HIS"/>
</dbReference>
<name>A0ABM0MGW6_SACKO</name>
<sequence>MGIIQGLSMFISLVLFISICSVEVYGQTTPSYGTTLAAGSSCRNKCGSSSPGSECNCDAACVIYNDCCADYFTVCPTNCTATIVIRPEGYVDVTSPNYPNDYPVNILCEWIVYSYSNYQIFVRFLDFQTEPIYDQFFAGHGDIPSEETSVIWEHTGNDLPDNFLSNRSSVWMRFISDSSTTFRGFRIRLNDTMNESCAGLCGYYNYFDDCSCDVSCVDNCCPDVHDNCQNNTVNPPPYSTQPTPLNCSASIVLPEGGSVDIMTPNYPDDYPNNANCDWFVSSPGNYRVLVEHNDFNTESNYDFYSAGNGENVSLESSVIWQHSGPFLPRNFLSAGGSVWLTFDSDNSITSKGFHITLHDTSHGSCDGYCGLYNDIHGCSCKSSCLLNDDCCSDYFEICGGNCTEKIFLPYLGYTTITSPNHPDNYPNDARCEWIVSTELKTKIDVTFLEFETEECCDLFFAGDGIDPSKNNSVIWAYGGSVPPDDFLSQGGSVWMRFLSDSQITAPGFVVALQDIGVGSCEGFCNRYNTRHSCNCMYDCFVDESCCPDYFEQCAGNCTEHVTIPKGGTFEVTTPNYPSDYPNHSRCEWIVETERGTQIEVEYLDFCTEPDVDLYFAGNGYTPDSTSSVIWAYSGTLRPADFLSTAGAVWMRFFSDSSVTCKGFRALLTDIDGGKCEGLCGTYNVDHACSCEVGCEISGTCCGDYFEVCGGNCTETIVLPYLGSVDITTPNYPSNYPNNARCEWIVIGQFTGRLVVTFNDFSSEECCDKLYAGNGDSPSEESSVIWGIVASIGDCVDTVSLSWGESYNWTSPNYPANYPDESRCQLLINTTDAKARMKVQFHHFNTEQCCDFFFAGNGDEPSQNTSVIWAHSGDALPLDFISTGNELWFRFISDFAYALEGFHLTVSYLDIGSCKDMCGSINVEYNCSCAENCSRDGSCCHDYFEECGNCGGTLFVGPGENVDIMTPNYPSDYPAMARCEWFVHSTDGNLLYVEFVDFNTESCCDFVYAGNGIIPSEDTAEIWRHSGSTPPPSYISDDRTIWMRFTSDSSVHRRGFHAVVYQVRNCSQTLQVPTGGKVEVYSPGYPNSYPPNTVCEWIAYNQKPGNRINVLCNSFNTESGYDFFFAGIGDEPSNKTSVIWAHSGNTCPTNYVGDGSVWIRFISDDSVQYEGWHISLVDAVQSSQADTCGVQDIPPRRVPSLEVPSVNIVGGYEAVPHSWPWAAQMKGPLGGSYCGGTLIDPDWVLTAGHCVDDPASTMTIHVGSHNRDSRDDGEQAIGVEKVLRHERYNQFTLANDIALLKLSKSAVLSETVDIACVAEKNYVPGTECVVVGWGETEDTANDLVLNQVVVPIISNTQCNSRTWYNGEITDDMFCAGYEEGGKDSCQGDSGGPLTCLRDDGAWDLFGVVSWGYGCAEPRKPGVYTRVPSYVDWIEETIRAN</sequence>
<feature type="domain" description="SMB" evidence="7">
    <location>
        <begin position="361"/>
        <end position="403"/>
    </location>
</feature>
<dbReference type="InterPro" id="IPR000859">
    <property type="entry name" value="CUB_dom"/>
</dbReference>
<dbReference type="Gene3D" id="2.60.120.290">
    <property type="entry name" value="Spermadhesin, CUB domain"/>
    <property type="match status" value="8"/>
</dbReference>
<comment type="caution">
    <text evidence="2">Lacks conserved residue(s) required for the propagation of feature annotation.</text>
</comment>
<dbReference type="Pfam" id="PF01033">
    <property type="entry name" value="Somatomedin_B"/>
    <property type="match status" value="3"/>
</dbReference>
<dbReference type="PROSITE" id="PS50240">
    <property type="entry name" value="TRYPSIN_DOM"/>
    <property type="match status" value="1"/>
</dbReference>
<dbReference type="InterPro" id="IPR009003">
    <property type="entry name" value="Peptidase_S1_PA"/>
</dbReference>
<protein>
    <submittedName>
        <fullName evidence="9">CUB and sushi domain-containing protein 1-like</fullName>
    </submittedName>
</protein>
<keyword evidence="3" id="KW-0645">Protease</keyword>
<feature type="domain" description="Peptidase S1" evidence="6">
    <location>
        <begin position="1207"/>
        <end position="1437"/>
    </location>
</feature>
<evidence type="ECO:0000313" key="9">
    <source>
        <dbReference type="RefSeq" id="XP_006819257.1"/>
    </source>
</evidence>
<dbReference type="PROSITE" id="PS50958">
    <property type="entry name" value="SMB_2"/>
    <property type="match status" value="5"/>
</dbReference>
<feature type="domain" description="CUB" evidence="5">
    <location>
        <begin position="1065"/>
        <end position="1178"/>
    </location>
</feature>
<evidence type="ECO:0000259" key="7">
    <source>
        <dbReference type="PROSITE" id="PS50958"/>
    </source>
</evidence>
<dbReference type="Pfam" id="PF00089">
    <property type="entry name" value="Trypsin"/>
    <property type="match status" value="1"/>
</dbReference>
<dbReference type="SUPFAM" id="SSF90188">
    <property type="entry name" value="Somatomedin B domain"/>
    <property type="match status" value="2"/>
</dbReference>
<dbReference type="CDD" id="cd00041">
    <property type="entry name" value="CUB"/>
    <property type="match status" value="8"/>
</dbReference>
<feature type="domain" description="CUB" evidence="5">
    <location>
        <begin position="398"/>
        <end position="515"/>
    </location>
</feature>
<dbReference type="GeneID" id="100371625"/>
<dbReference type="PRINTS" id="PR00722">
    <property type="entry name" value="CHYMOTRYPSIN"/>
</dbReference>
<proteinExistence type="predicted"/>
<dbReference type="Proteomes" id="UP000694865">
    <property type="component" value="Unplaced"/>
</dbReference>
<evidence type="ECO:0000313" key="8">
    <source>
        <dbReference type="Proteomes" id="UP000694865"/>
    </source>
</evidence>
<feature type="domain" description="CUB" evidence="5">
    <location>
        <begin position="708"/>
        <end position="770"/>
    </location>
</feature>
<feature type="chain" id="PRO_5047039798" evidence="4">
    <location>
        <begin position="27"/>
        <end position="1439"/>
    </location>
</feature>
<organism evidence="8 9">
    <name type="scientific">Saccoglossus kowalevskii</name>
    <name type="common">Acorn worm</name>
    <dbReference type="NCBI Taxonomy" id="10224"/>
    <lineage>
        <taxon>Eukaryota</taxon>
        <taxon>Metazoa</taxon>
        <taxon>Hemichordata</taxon>
        <taxon>Enteropneusta</taxon>
        <taxon>Harrimaniidae</taxon>
        <taxon>Saccoglossus</taxon>
    </lineage>
</organism>
<dbReference type="InterPro" id="IPR036024">
    <property type="entry name" value="Somatomedin_B-like_dom_sf"/>
</dbReference>
<keyword evidence="4" id="KW-0732">Signal</keyword>
<dbReference type="Gene3D" id="2.40.10.10">
    <property type="entry name" value="Trypsin-like serine proteases"/>
    <property type="match status" value="1"/>
</dbReference>
<evidence type="ECO:0000256" key="2">
    <source>
        <dbReference type="PROSITE-ProRule" id="PRU00059"/>
    </source>
</evidence>
<dbReference type="CDD" id="cd00190">
    <property type="entry name" value="Tryp_SPc"/>
    <property type="match status" value="1"/>
</dbReference>
<evidence type="ECO:0000256" key="4">
    <source>
        <dbReference type="SAM" id="SignalP"/>
    </source>
</evidence>
<keyword evidence="8" id="KW-1185">Reference proteome</keyword>
<dbReference type="RefSeq" id="XP_006819257.1">
    <property type="nucleotide sequence ID" value="XM_006819194.1"/>
</dbReference>
<dbReference type="Pfam" id="PF00431">
    <property type="entry name" value="CUB"/>
    <property type="match status" value="8"/>
</dbReference>
<evidence type="ECO:0000256" key="3">
    <source>
        <dbReference type="RuleBase" id="RU363034"/>
    </source>
</evidence>
<feature type="domain" description="SMB" evidence="7">
    <location>
        <begin position="38"/>
        <end position="80"/>
    </location>
</feature>
<feature type="domain" description="CUB" evidence="5">
    <location>
        <begin position="247"/>
        <end position="360"/>
    </location>
</feature>
<dbReference type="InterPro" id="IPR001314">
    <property type="entry name" value="Peptidase_S1A"/>
</dbReference>
<dbReference type="InterPro" id="IPR001254">
    <property type="entry name" value="Trypsin_dom"/>
</dbReference>
<evidence type="ECO:0000259" key="5">
    <source>
        <dbReference type="PROSITE" id="PS01180"/>
    </source>
</evidence>
<accession>A0ABM0MGW6</accession>